<dbReference type="InterPro" id="IPR027417">
    <property type="entry name" value="P-loop_NTPase"/>
</dbReference>
<dbReference type="PROSITE" id="PS00856">
    <property type="entry name" value="GUANYLATE_KINASE_1"/>
    <property type="match status" value="1"/>
</dbReference>
<keyword evidence="6 10" id="KW-0418">Kinase</keyword>
<protein>
    <recommendedName>
        <fullName evidence="4">Guanylate kinase</fullName>
        <ecNumber evidence="3">2.7.4.8</ecNumber>
    </recommendedName>
    <alternativeName>
        <fullName evidence="7">GMP kinase</fullName>
    </alternativeName>
</protein>
<dbReference type="PANTHER" id="PTHR23117">
    <property type="entry name" value="GUANYLATE KINASE-RELATED"/>
    <property type="match status" value="1"/>
</dbReference>
<evidence type="ECO:0000256" key="1">
    <source>
        <dbReference type="ARBA" id="ARBA00003531"/>
    </source>
</evidence>
<accession>A0A437S9P4</accession>
<evidence type="ECO:0000256" key="4">
    <source>
        <dbReference type="ARBA" id="ARBA00016296"/>
    </source>
</evidence>
<dbReference type="AlphaFoldDB" id="A0A437S9P4"/>
<dbReference type="CDD" id="cd00071">
    <property type="entry name" value="GMPK"/>
    <property type="match status" value="1"/>
</dbReference>
<proteinExistence type="inferred from homology"/>
<dbReference type="Gene3D" id="3.40.50.300">
    <property type="entry name" value="P-loop containing nucleotide triphosphate hydrolases"/>
    <property type="match status" value="1"/>
</dbReference>
<dbReference type="InterPro" id="IPR020590">
    <property type="entry name" value="Guanylate_kinase_CS"/>
</dbReference>
<dbReference type="PANTHER" id="PTHR23117:SF13">
    <property type="entry name" value="GUANYLATE KINASE"/>
    <property type="match status" value="1"/>
</dbReference>
<dbReference type="EC" id="2.7.4.8" evidence="3"/>
<dbReference type="PROSITE" id="PS50052">
    <property type="entry name" value="GUANYLATE_KINASE_2"/>
    <property type="match status" value="1"/>
</dbReference>
<evidence type="ECO:0000256" key="2">
    <source>
        <dbReference type="ARBA" id="ARBA00005790"/>
    </source>
</evidence>
<evidence type="ECO:0000256" key="6">
    <source>
        <dbReference type="ARBA" id="ARBA00022777"/>
    </source>
</evidence>
<sequence>MIYLIVGASGTGKTTQANLLRKKDNFFKIITYTTRKKREGEVNGLDYHFLSVPEFLKLKKQDFFLETTHYSNNYYGTPKAEFKKYIDSENNAVVVVDLNGVKKIKSEFKNAICIYLKSNVDTMVERMKERGDSSEKIEERIKAAQDFSSYADFIIDASKSVEDISKEIDDIVNKTQKKK</sequence>
<dbReference type="InterPro" id="IPR008145">
    <property type="entry name" value="GK/Ca_channel_bsu"/>
</dbReference>
<comment type="function">
    <text evidence="1">Essential for recycling GMP and indirectly, cGMP.</text>
</comment>
<dbReference type="FunFam" id="3.30.63.10:FF:000002">
    <property type="entry name" value="Guanylate kinase 1"/>
    <property type="match status" value="1"/>
</dbReference>
<dbReference type="Pfam" id="PF00625">
    <property type="entry name" value="Guanylate_kin"/>
    <property type="match status" value="1"/>
</dbReference>
<dbReference type="GO" id="GO:0005829">
    <property type="term" value="C:cytosol"/>
    <property type="evidence" value="ECO:0007669"/>
    <property type="project" value="TreeGrafter"/>
</dbReference>
<organism evidence="10 11">
    <name type="scientific">Anaerosphaera multitolerans</name>
    <dbReference type="NCBI Taxonomy" id="2487351"/>
    <lineage>
        <taxon>Bacteria</taxon>
        <taxon>Bacillati</taxon>
        <taxon>Bacillota</taxon>
        <taxon>Tissierellia</taxon>
        <taxon>Tissierellales</taxon>
        <taxon>Peptoniphilaceae</taxon>
        <taxon>Anaerosphaera</taxon>
    </lineage>
</organism>
<evidence type="ECO:0000313" key="10">
    <source>
        <dbReference type="EMBL" id="RVU55528.1"/>
    </source>
</evidence>
<dbReference type="InterPro" id="IPR008144">
    <property type="entry name" value="Guanylate_kin-like_dom"/>
</dbReference>
<comment type="catalytic activity">
    <reaction evidence="8">
        <text>GMP + ATP = GDP + ADP</text>
        <dbReference type="Rhea" id="RHEA:20780"/>
        <dbReference type="ChEBI" id="CHEBI:30616"/>
        <dbReference type="ChEBI" id="CHEBI:58115"/>
        <dbReference type="ChEBI" id="CHEBI:58189"/>
        <dbReference type="ChEBI" id="CHEBI:456216"/>
        <dbReference type="EC" id="2.7.4.8"/>
    </reaction>
</comment>
<dbReference type="SUPFAM" id="SSF52540">
    <property type="entry name" value="P-loop containing nucleoside triphosphate hydrolases"/>
    <property type="match status" value="1"/>
</dbReference>
<name>A0A437S9P4_9FIRM</name>
<keyword evidence="11" id="KW-1185">Reference proteome</keyword>
<dbReference type="OrthoDB" id="1033810at2"/>
<comment type="similarity">
    <text evidence="2">Belongs to the guanylate kinase family.</text>
</comment>
<dbReference type="SMART" id="SM00072">
    <property type="entry name" value="GuKc"/>
    <property type="match status" value="1"/>
</dbReference>
<evidence type="ECO:0000259" key="9">
    <source>
        <dbReference type="PROSITE" id="PS50052"/>
    </source>
</evidence>
<reference evidence="10 11" key="1">
    <citation type="submission" date="2018-11" db="EMBL/GenBank/DDBJ databases">
        <title>Genome sequencing and assembly of Anaerosphaera sp. nov., GS7-6-2.</title>
        <authorList>
            <person name="Rettenmaier R."/>
            <person name="Liebl W."/>
            <person name="Zverlov V."/>
        </authorList>
    </citation>
    <scope>NUCLEOTIDE SEQUENCE [LARGE SCALE GENOMIC DNA]</scope>
    <source>
        <strain evidence="10 11">GS7-6-2</strain>
    </source>
</reference>
<comment type="caution">
    <text evidence="10">The sequence shown here is derived from an EMBL/GenBank/DDBJ whole genome shotgun (WGS) entry which is preliminary data.</text>
</comment>
<evidence type="ECO:0000313" key="11">
    <source>
        <dbReference type="Proteomes" id="UP000288812"/>
    </source>
</evidence>
<dbReference type="Proteomes" id="UP000288812">
    <property type="component" value="Unassembled WGS sequence"/>
</dbReference>
<dbReference type="RefSeq" id="WP_127723298.1">
    <property type="nucleotide sequence ID" value="NZ_RLIH01000002.1"/>
</dbReference>
<dbReference type="EMBL" id="RLIH01000002">
    <property type="protein sequence ID" value="RVU55528.1"/>
    <property type="molecule type" value="Genomic_DNA"/>
</dbReference>
<gene>
    <name evidence="10" type="ORF">EF514_02025</name>
</gene>
<feature type="domain" description="Guanylate kinase-like" evidence="9">
    <location>
        <begin position="1"/>
        <end position="173"/>
    </location>
</feature>
<evidence type="ECO:0000256" key="5">
    <source>
        <dbReference type="ARBA" id="ARBA00022679"/>
    </source>
</evidence>
<keyword evidence="5" id="KW-0808">Transferase</keyword>
<evidence type="ECO:0000256" key="7">
    <source>
        <dbReference type="ARBA" id="ARBA00030128"/>
    </source>
</evidence>
<dbReference type="GO" id="GO:0004385">
    <property type="term" value="F:GMP kinase activity"/>
    <property type="evidence" value="ECO:0007669"/>
    <property type="project" value="UniProtKB-EC"/>
</dbReference>
<evidence type="ECO:0000256" key="3">
    <source>
        <dbReference type="ARBA" id="ARBA00012961"/>
    </source>
</evidence>
<evidence type="ECO:0000256" key="8">
    <source>
        <dbReference type="ARBA" id="ARBA00048594"/>
    </source>
</evidence>